<sequence>MLVYPAIDLLDGRCVRLRQGRFDEATVHSEDPVSVARSFVEGGALGLHIVDLDGARLGKARNLDWIYRIREVVSVPLQVGGGIRTFALASRLLKAGVDRIVLGTAAAEDPRLLQKVLEGWDPDRVAAALDMRDGKLVVQGRESESARTVEQVLEKLRALNVRWLVCTDVTRDGILIGPNQELTTQMVAEGFRVVISGGVATLEDIERIRDAGAAGCIIGSAFYGGILTIAEANVAAGGV</sequence>
<evidence type="ECO:0000256" key="1">
    <source>
        <dbReference type="ARBA" id="ARBA00000901"/>
    </source>
</evidence>
<dbReference type="NCBIfam" id="TIGR00007">
    <property type="entry name" value="1-(5-phosphoribosyl)-5-[(5-phosphoribosylamino)methylideneamino]imidazole-4-carboxamide isomerase"/>
    <property type="match status" value="1"/>
</dbReference>
<dbReference type="GO" id="GO:0000162">
    <property type="term" value="P:L-tryptophan biosynthetic process"/>
    <property type="evidence" value="ECO:0007669"/>
    <property type="project" value="TreeGrafter"/>
</dbReference>
<proteinExistence type="inferred from homology"/>
<evidence type="ECO:0000256" key="11">
    <source>
        <dbReference type="RuleBase" id="RU003658"/>
    </source>
</evidence>
<comment type="catalytic activity">
    <reaction evidence="1 9 11">
        <text>1-(5-phospho-beta-D-ribosyl)-5-[(5-phospho-beta-D-ribosylamino)methylideneamino]imidazole-4-carboxamide = 5-[(5-phospho-1-deoxy-D-ribulos-1-ylimino)methylamino]-1-(5-phospho-beta-D-ribosyl)imidazole-4-carboxamide</text>
        <dbReference type="Rhea" id="RHEA:15469"/>
        <dbReference type="ChEBI" id="CHEBI:58435"/>
        <dbReference type="ChEBI" id="CHEBI:58525"/>
        <dbReference type="EC" id="5.3.1.16"/>
    </reaction>
</comment>
<comment type="caution">
    <text evidence="12">The sequence shown here is derived from an EMBL/GenBank/DDBJ whole genome shotgun (WGS) entry which is preliminary data.</text>
</comment>
<organism evidence="12 13">
    <name type="scientific">Candidatus Kutchimonas denitrificans</name>
    <dbReference type="NCBI Taxonomy" id="3056748"/>
    <lineage>
        <taxon>Bacteria</taxon>
        <taxon>Pseudomonadati</taxon>
        <taxon>Gemmatimonadota</taxon>
        <taxon>Gemmatimonadia</taxon>
        <taxon>Candidatus Palauibacterales</taxon>
        <taxon>Candidatus Palauibacteraceae</taxon>
        <taxon>Candidatus Kutchimonas</taxon>
    </lineage>
</organism>
<dbReference type="Pfam" id="PF00977">
    <property type="entry name" value="His_biosynth"/>
    <property type="match status" value="1"/>
</dbReference>
<keyword evidence="5 9" id="KW-0963">Cytoplasm</keyword>
<feature type="active site" description="Proton donor" evidence="9">
    <location>
        <position position="130"/>
    </location>
</feature>
<dbReference type="GO" id="GO:0000105">
    <property type="term" value="P:L-histidine biosynthetic process"/>
    <property type="evidence" value="ECO:0007669"/>
    <property type="project" value="UniProtKB-UniRule"/>
</dbReference>
<dbReference type="GO" id="GO:0005737">
    <property type="term" value="C:cytoplasm"/>
    <property type="evidence" value="ECO:0007669"/>
    <property type="project" value="UniProtKB-SubCell"/>
</dbReference>
<keyword evidence="7 9" id="KW-0368">Histidine biosynthesis</keyword>
<dbReference type="InterPro" id="IPR011060">
    <property type="entry name" value="RibuloseP-bd_barrel"/>
</dbReference>
<dbReference type="HAMAP" id="MF_01014">
    <property type="entry name" value="HisA"/>
    <property type="match status" value="1"/>
</dbReference>
<feature type="active site" description="Proton acceptor" evidence="9">
    <location>
        <position position="8"/>
    </location>
</feature>
<evidence type="ECO:0000256" key="5">
    <source>
        <dbReference type="ARBA" id="ARBA00022490"/>
    </source>
</evidence>
<evidence type="ECO:0000256" key="6">
    <source>
        <dbReference type="ARBA" id="ARBA00022605"/>
    </source>
</evidence>
<gene>
    <name evidence="9 12" type="primary">hisA</name>
    <name evidence="12" type="ORF">GWO12_05180</name>
</gene>
<keyword evidence="6 9" id="KW-0028">Amino-acid biosynthesis</keyword>
<dbReference type="GO" id="GO:0003949">
    <property type="term" value="F:1-(5-phosphoribosyl)-5-[(5-phosphoribosylamino)methylideneamino]imidazole-4-carboxamide isomerase activity"/>
    <property type="evidence" value="ECO:0007669"/>
    <property type="project" value="UniProtKB-UniRule"/>
</dbReference>
<dbReference type="PANTHER" id="PTHR43090:SF2">
    <property type="entry name" value="1-(5-PHOSPHORIBOSYL)-5-[(5-PHOSPHORIBOSYLAMINO)METHYLIDENEAMINO] IMIDAZOLE-4-CARBOXAMIDE ISOMERASE"/>
    <property type="match status" value="1"/>
</dbReference>
<dbReference type="EC" id="5.3.1.16" evidence="9 11"/>
<evidence type="ECO:0000313" key="12">
    <source>
        <dbReference type="EMBL" id="NIR74488.1"/>
    </source>
</evidence>
<keyword evidence="8 9" id="KW-0413">Isomerase</keyword>
<dbReference type="EMBL" id="JAACAK010000046">
    <property type="protein sequence ID" value="NIR74488.1"/>
    <property type="molecule type" value="Genomic_DNA"/>
</dbReference>
<dbReference type="CDD" id="cd04732">
    <property type="entry name" value="HisA"/>
    <property type="match status" value="1"/>
</dbReference>
<dbReference type="SUPFAM" id="SSF51366">
    <property type="entry name" value="Ribulose-phoshate binding barrel"/>
    <property type="match status" value="1"/>
</dbReference>
<dbReference type="Gene3D" id="3.20.20.70">
    <property type="entry name" value="Aldolase class I"/>
    <property type="match status" value="1"/>
</dbReference>
<reference evidence="12 13" key="1">
    <citation type="submission" date="2020-01" db="EMBL/GenBank/DDBJ databases">
        <title>Genomes assembled from Gulf of Kutch pelagic sediment metagenomes.</title>
        <authorList>
            <person name="Chandrashekar M."/>
            <person name="Mahajan M.S."/>
            <person name="Dave K.J."/>
            <person name="Vatsa P."/>
            <person name="Nathani N.M."/>
        </authorList>
    </citation>
    <scope>NUCLEOTIDE SEQUENCE [LARGE SCALE GENOMIC DNA]</scope>
    <source>
        <strain evidence="12">KS3-K002</strain>
    </source>
</reference>
<evidence type="ECO:0000256" key="8">
    <source>
        <dbReference type="ARBA" id="ARBA00023235"/>
    </source>
</evidence>
<comment type="pathway">
    <text evidence="3 9 11">Amino-acid biosynthesis; L-histidine biosynthesis; L-histidine from 5-phospho-alpha-D-ribose 1-diphosphate: step 4/9.</text>
</comment>
<name>A0AAE4Z7M0_9BACT</name>
<dbReference type="Proteomes" id="UP000702544">
    <property type="component" value="Unassembled WGS sequence"/>
</dbReference>
<dbReference type="FunFam" id="3.20.20.70:FF:000009">
    <property type="entry name" value="1-(5-phosphoribosyl)-5-[(5-phosphoribosylamino)methylideneamino] imidazole-4-carboxamide isomerase"/>
    <property type="match status" value="1"/>
</dbReference>
<dbReference type="InterPro" id="IPR006063">
    <property type="entry name" value="HisA_bact_arch"/>
</dbReference>
<dbReference type="AlphaFoldDB" id="A0AAE4Z7M0"/>
<protein>
    <recommendedName>
        <fullName evidence="9 11">1-(5-phosphoribosyl)-5-[(5-phosphoribosylamino)methylideneamino] imidazole-4-carboxamide isomerase</fullName>
        <ecNumber evidence="9 11">5.3.1.16</ecNumber>
    </recommendedName>
    <alternativeName>
        <fullName evidence="9">Phosphoribosylformimino-5-aminoimidazole carboxamide ribotide isomerase</fullName>
    </alternativeName>
</protein>
<dbReference type="InterPro" id="IPR006062">
    <property type="entry name" value="His_biosynth"/>
</dbReference>
<evidence type="ECO:0000256" key="3">
    <source>
        <dbReference type="ARBA" id="ARBA00005133"/>
    </source>
</evidence>
<evidence type="ECO:0000256" key="7">
    <source>
        <dbReference type="ARBA" id="ARBA00023102"/>
    </source>
</evidence>
<comment type="similarity">
    <text evidence="4 9 10">Belongs to the HisA/HisF family.</text>
</comment>
<dbReference type="PANTHER" id="PTHR43090">
    <property type="entry name" value="1-(5-PHOSPHORIBOSYL)-5-[(5-PHOSPHORIBOSYLAMINO)METHYLIDENEAMINO] IMIDAZOLE-4-CARBOXAMIDE ISOMERASE"/>
    <property type="match status" value="1"/>
</dbReference>
<evidence type="ECO:0000256" key="2">
    <source>
        <dbReference type="ARBA" id="ARBA00004496"/>
    </source>
</evidence>
<evidence type="ECO:0000313" key="13">
    <source>
        <dbReference type="Proteomes" id="UP000702544"/>
    </source>
</evidence>
<dbReference type="InterPro" id="IPR044524">
    <property type="entry name" value="Isoase_HisA-like"/>
</dbReference>
<evidence type="ECO:0000256" key="9">
    <source>
        <dbReference type="HAMAP-Rule" id="MF_01014"/>
    </source>
</evidence>
<evidence type="ECO:0000256" key="4">
    <source>
        <dbReference type="ARBA" id="ARBA00009667"/>
    </source>
</evidence>
<evidence type="ECO:0000256" key="10">
    <source>
        <dbReference type="RuleBase" id="RU003657"/>
    </source>
</evidence>
<dbReference type="InterPro" id="IPR013785">
    <property type="entry name" value="Aldolase_TIM"/>
</dbReference>
<accession>A0AAE4Z7M0</accession>
<dbReference type="InterPro" id="IPR023016">
    <property type="entry name" value="HisA/PriA"/>
</dbReference>
<comment type="subcellular location">
    <subcellularLocation>
        <location evidence="2 9 11">Cytoplasm</location>
    </subcellularLocation>
</comment>